<dbReference type="PROSITE" id="PS51767">
    <property type="entry name" value="PEPTIDASE_A1"/>
    <property type="match status" value="1"/>
</dbReference>
<evidence type="ECO:0000256" key="2">
    <source>
        <dbReference type="ARBA" id="ARBA00022750"/>
    </source>
</evidence>
<dbReference type="CDD" id="cd05471">
    <property type="entry name" value="pepsin_like"/>
    <property type="match status" value="1"/>
</dbReference>
<name>A0A369IZM9_HYPMA</name>
<dbReference type="InterPro" id="IPR021109">
    <property type="entry name" value="Peptidase_aspartic_dom_sf"/>
</dbReference>
<sequence>MKFLHVGLIIFLIAVVRAVRVDIHGERKPHSRFGRRATDLNNTADVSYYTDMKLGGKEFTLLVDTGSSDLWVAGRVPNSQSTIYTSSVHYAVGSVSGPVKTAHVEFAGYKIPDQAYLEITPDPDNPDGAGIMGLGPNYGSNIYQVVGSVGGAALLDRIFLQNVSTPNYLTVLLGRSQDPTDFYSGSLTIGEILDGYEGVVSEPKLPVIDLAEPRRGDQHFQVLLDEDGLIGPDGKAISLRTAVYATSNKKQLTAVVDTGFSLPQLPTAAAAAIYGRFFGSELVNIASIGPIWIVPCRQEVNITFRFGGKRYPIHPLDATIHPKTVGISTILNSQGQESCIGAFQPISYDTGDSPNYDMVLGMAFLRNVYTLMDYGDFIVDSTQKDDPYIQFLSTTDPAEAHTDFVKIRLDGIDSTPNDGLVNHHNPPSNKNHTVYYIAAAAAVGVVLLALGFFFLLRARRNRIRAATNHPVLPPAPYAPMPPTPATAYSGSPVSYGQPPPNYSNPPEQSFQPPQTPSPYNESFTPSPMSQTLHYYTQPPYNPHSYSMQSQPPSPYPYPRVA</sequence>
<dbReference type="SUPFAM" id="SSF50630">
    <property type="entry name" value="Acid proteases"/>
    <property type="match status" value="1"/>
</dbReference>
<dbReference type="GO" id="GO:0004190">
    <property type="term" value="F:aspartic-type endopeptidase activity"/>
    <property type="evidence" value="ECO:0007669"/>
    <property type="project" value="UniProtKB-KW"/>
</dbReference>
<dbReference type="PRINTS" id="PR00792">
    <property type="entry name" value="PEPSIN"/>
</dbReference>
<dbReference type="InParanoid" id="A0A369IZM9"/>
<keyword evidence="5" id="KW-0812">Transmembrane</keyword>
<feature type="transmembrane region" description="Helical" evidence="5">
    <location>
        <begin position="434"/>
        <end position="456"/>
    </location>
</feature>
<feature type="signal peptide" evidence="6">
    <location>
        <begin position="1"/>
        <end position="18"/>
    </location>
</feature>
<keyword evidence="9" id="KW-1185">Reference proteome</keyword>
<keyword evidence="6" id="KW-0732">Signal</keyword>
<feature type="domain" description="Peptidase A1" evidence="7">
    <location>
        <begin position="48"/>
        <end position="382"/>
    </location>
</feature>
<gene>
    <name evidence="8" type="primary">PGA_2</name>
    <name evidence="8" type="ORF">Hypma_016320</name>
</gene>
<evidence type="ECO:0000256" key="6">
    <source>
        <dbReference type="SAM" id="SignalP"/>
    </source>
</evidence>
<evidence type="ECO:0000256" key="5">
    <source>
        <dbReference type="SAM" id="Phobius"/>
    </source>
</evidence>
<evidence type="ECO:0000313" key="8">
    <source>
        <dbReference type="EMBL" id="RDB14602.1"/>
    </source>
</evidence>
<feature type="chain" id="PRO_5016678394" evidence="6">
    <location>
        <begin position="19"/>
        <end position="561"/>
    </location>
</feature>
<evidence type="ECO:0000256" key="1">
    <source>
        <dbReference type="ARBA" id="ARBA00007447"/>
    </source>
</evidence>
<dbReference type="STRING" id="39966.A0A369IZM9"/>
<proteinExistence type="inferred from homology"/>
<dbReference type="PANTHER" id="PTHR47966:SF73">
    <property type="entry name" value="PEPTIDASE A1 DOMAIN-CONTAINING PROTEIN"/>
    <property type="match status" value="1"/>
</dbReference>
<evidence type="ECO:0000256" key="3">
    <source>
        <dbReference type="RuleBase" id="RU000454"/>
    </source>
</evidence>
<dbReference type="Gene3D" id="2.40.70.10">
    <property type="entry name" value="Acid Proteases"/>
    <property type="match status" value="2"/>
</dbReference>
<accession>A0A369IZM9</accession>
<dbReference type="InterPro" id="IPR033121">
    <property type="entry name" value="PEPTIDASE_A1"/>
</dbReference>
<dbReference type="InterPro" id="IPR001969">
    <property type="entry name" value="Aspartic_peptidase_AS"/>
</dbReference>
<comment type="caution">
    <text evidence="8">The sequence shown here is derived from an EMBL/GenBank/DDBJ whole genome shotgun (WGS) entry which is preliminary data.</text>
</comment>
<organism evidence="8 9">
    <name type="scientific">Hypsizygus marmoreus</name>
    <name type="common">White beech mushroom</name>
    <name type="synonym">Agaricus marmoreus</name>
    <dbReference type="NCBI Taxonomy" id="39966"/>
    <lineage>
        <taxon>Eukaryota</taxon>
        <taxon>Fungi</taxon>
        <taxon>Dikarya</taxon>
        <taxon>Basidiomycota</taxon>
        <taxon>Agaricomycotina</taxon>
        <taxon>Agaricomycetes</taxon>
        <taxon>Agaricomycetidae</taxon>
        <taxon>Agaricales</taxon>
        <taxon>Tricholomatineae</taxon>
        <taxon>Lyophyllaceae</taxon>
        <taxon>Hypsizygus</taxon>
    </lineage>
</organism>
<feature type="compositionally biased region" description="Pro residues" evidence="4">
    <location>
        <begin position="551"/>
        <end position="561"/>
    </location>
</feature>
<evidence type="ECO:0000256" key="4">
    <source>
        <dbReference type="SAM" id="MobiDB-lite"/>
    </source>
</evidence>
<keyword evidence="2 3" id="KW-0064">Aspartyl protease</keyword>
<dbReference type="AlphaFoldDB" id="A0A369IZM9"/>
<protein>
    <submittedName>
        <fullName evidence="8">Pepsin A</fullName>
    </submittedName>
</protein>
<dbReference type="PANTHER" id="PTHR47966">
    <property type="entry name" value="BETA-SITE APP-CLEAVING ENZYME, ISOFORM A-RELATED"/>
    <property type="match status" value="1"/>
</dbReference>
<keyword evidence="3" id="KW-0378">Hydrolase</keyword>
<feature type="region of interest" description="Disordered" evidence="4">
    <location>
        <begin position="488"/>
        <end position="561"/>
    </location>
</feature>
<dbReference type="EMBL" id="LUEZ02000096">
    <property type="protein sequence ID" value="RDB14602.1"/>
    <property type="molecule type" value="Genomic_DNA"/>
</dbReference>
<dbReference type="Proteomes" id="UP000076154">
    <property type="component" value="Unassembled WGS sequence"/>
</dbReference>
<dbReference type="Pfam" id="PF00026">
    <property type="entry name" value="Asp"/>
    <property type="match status" value="1"/>
</dbReference>
<dbReference type="OrthoDB" id="15189at2759"/>
<keyword evidence="5" id="KW-0472">Membrane</keyword>
<comment type="similarity">
    <text evidence="1 3">Belongs to the peptidase A1 family.</text>
</comment>
<evidence type="ECO:0000313" key="9">
    <source>
        <dbReference type="Proteomes" id="UP000076154"/>
    </source>
</evidence>
<dbReference type="InterPro" id="IPR001461">
    <property type="entry name" value="Aspartic_peptidase_A1"/>
</dbReference>
<dbReference type="InterPro" id="IPR034164">
    <property type="entry name" value="Pepsin-like_dom"/>
</dbReference>
<keyword evidence="3" id="KW-0645">Protease</keyword>
<feature type="compositionally biased region" description="Polar residues" evidence="4">
    <location>
        <begin position="504"/>
        <end position="534"/>
    </location>
</feature>
<keyword evidence="5" id="KW-1133">Transmembrane helix</keyword>
<evidence type="ECO:0000259" key="7">
    <source>
        <dbReference type="PROSITE" id="PS51767"/>
    </source>
</evidence>
<reference evidence="8" key="1">
    <citation type="submission" date="2018-04" db="EMBL/GenBank/DDBJ databases">
        <title>Whole genome sequencing of Hypsizygus marmoreus.</title>
        <authorList>
            <person name="Choi I.-G."/>
            <person name="Min B."/>
            <person name="Kim J.-G."/>
            <person name="Kim S."/>
            <person name="Oh Y.-L."/>
            <person name="Kong W.-S."/>
            <person name="Park H."/>
            <person name="Jeong J."/>
            <person name="Song E.-S."/>
        </authorList>
    </citation>
    <scope>NUCLEOTIDE SEQUENCE [LARGE SCALE GENOMIC DNA]</scope>
    <source>
        <strain evidence="8">51987-8</strain>
    </source>
</reference>
<dbReference type="GO" id="GO:0006508">
    <property type="term" value="P:proteolysis"/>
    <property type="evidence" value="ECO:0007669"/>
    <property type="project" value="UniProtKB-KW"/>
</dbReference>
<dbReference type="PROSITE" id="PS00141">
    <property type="entry name" value="ASP_PROTEASE"/>
    <property type="match status" value="1"/>
</dbReference>